<gene>
    <name evidence="1" type="ORF">F3D71_30730</name>
</gene>
<dbReference type="Gene3D" id="3.40.50.10140">
    <property type="entry name" value="Toll/interleukin-1 receptor homology (TIR) domain"/>
    <property type="match status" value="1"/>
</dbReference>
<feature type="non-terminal residue" evidence="1">
    <location>
        <position position="287"/>
    </location>
</feature>
<comment type="caution">
    <text evidence="1">The sequence shown here is derived from an EMBL/GenBank/DDBJ whole genome shotgun (WGS) entry which is preliminary data.</text>
</comment>
<keyword evidence="1" id="KW-0723">Serine/threonine-protein kinase</keyword>
<keyword evidence="1" id="KW-0808">Transferase</keyword>
<dbReference type="AlphaFoldDB" id="A0A5M5BVN9"/>
<proteinExistence type="predicted"/>
<organism evidence="1 2">
    <name type="scientific">Bacteroides ovatus</name>
    <dbReference type="NCBI Taxonomy" id="28116"/>
    <lineage>
        <taxon>Bacteria</taxon>
        <taxon>Pseudomonadati</taxon>
        <taxon>Bacteroidota</taxon>
        <taxon>Bacteroidia</taxon>
        <taxon>Bacteroidales</taxon>
        <taxon>Bacteroidaceae</taxon>
        <taxon>Bacteroides</taxon>
    </lineage>
</organism>
<dbReference type="InterPro" id="IPR035897">
    <property type="entry name" value="Toll_tir_struct_dom_sf"/>
</dbReference>
<dbReference type="Proteomes" id="UP000323717">
    <property type="component" value="Unassembled WGS sequence"/>
</dbReference>
<evidence type="ECO:0000313" key="2">
    <source>
        <dbReference type="Proteomes" id="UP000323717"/>
    </source>
</evidence>
<keyword evidence="1" id="KW-0418">Kinase</keyword>
<sequence>MSKHNYDIFISYRKRCSGDKPEMLQLMLEESGFRKRVSFDKDNLNGRFDVELIRRIDECKDFIMFMVPETFTTIRPLNEEAVETGEKATWDMEEVAFYERMASLTYEEFETEIKQISHTGEIDFVRIELGRALHHRSRNPKQINIIPIAPQESESYDFATLQLPPDISGLKDFQAVFYSNSRVARFKDIKGDLLKQMLSKPSYVSAKWLVMTFIALSLIVAGSKTYTSIQRTAEQKLEFKDCRTYDDYSSFIKKHPDSSLKSTCDSILHEFNALRNDGRASVNNTGN</sequence>
<protein>
    <submittedName>
        <fullName evidence="1">Serine/threonine protein kinase</fullName>
    </submittedName>
</protein>
<name>A0A5M5BVN9_BACOV</name>
<dbReference type="GO" id="GO:0004674">
    <property type="term" value="F:protein serine/threonine kinase activity"/>
    <property type="evidence" value="ECO:0007669"/>
    <property type="project" value="UniProtKB-KW"/>
</dbReference>
<evidence type="ECO:0000313" key="1">
    <source>
        <dbReference type="EMBL" id="KAA3932417.1"/>
    </source>
</evidence>
<dbReference type="EMBL" id="VWLE01000931">
    <property type="protein sequence ID" value="KAA3932417.1"/>
    <property type="molecule type" value="Genomic_DNA"/>
</dbReference>
<reference evidence="1 2" key="1">
    <citation type="journal article" date="2019" name="Nat. Med.">
        <title>A library of human gut bacterial isolates paired with longitudinal multiomics data enables mechanistic microbiome research.</title>
        <authorList>
            <person name="Poyet M."/>
            <person name="Groussin M."/>
            <person name="Gibbons S.M."/>
            <person name="Avila-Pacheco J."/>
            <person name="Jiang X."/>
            <person name="Kearney S.M."/>
            <person name="Perrotta A.R."/>
            <person name="Berdy B."/>
            <person name="Zhao S."/>
            <person name="Lieberman T.D."/>
            <person name="Swanson P.K."/>
            <person name="Smith M."/>
            <person name="Roesemann S."/>
            <person name="Alexander J.E."/>
            <person name="Rich S.A."/>
            <person name="Livny J."/>
            <person name="Vlamakis H."/>
            <person name="Clish C."/>
            <person name="Bullock K."/>
            <person name="Deik A."/>
            <person name="Scott J."/>
            <person name="Pierce K.A."/>
            <person name="Xavier R.J."/>
            <person name="Alm E.J."/>
        </authorList>
    </citation>
    <scope>NUCLEOTIDE SEQUENCE [LARGE SCALE GENOMIC DNA]</scope>
    <source>
        <strain evidence="1 2">BIOML-A163</strain>
    </source>
</reference>
<accession>A0A5M5BVN9</accession>